<dbReference type="PANTHER" id="PTHR47939">
    <property type="entry name" value="MEMBRANE-ASSOCIATED SALT-INDUCIBLE PROTEIN-LIKE"/>
    <property type="match status" value="1"/>
</dbReference>
<comment type="similarity">
    <text evidence="1">Belongs to the PPR family. P subfamily.</text>
</comment>
<dbReference type="InterPro" id="IPR057027">
    <property type="entry name" value="TPR_mt"/>
</dbReference>
<feature type="non-terminal residue" evidence="5">
    <location>
        <position position="1"/>
    </location>
</feature>
<dbReference type="Pfam" id="PF01535">
    <property type="entry name" value="PPR"/>
    <property type="match status" value="6"/>
</dbReference>
<dbReference type="PROSITE" id="PS51375">
    <property type="entry name" value="PPR"/>
    <property type="match status" value="14"/>
</dbReference>
<dbReference type="InterPro" id="IPR050667">
    <property type="entry name" value="PPR-containing_protein"/>
</dbReference>
<feature type="repeat" description="PPR" evidence="3">
    <location>
        <begin position="1029"/>
        <end position="1063"/>
    </location>
</feature>
<sequence>CNHMLQILSTLNPNKPHFKQVRSLFSALSLFFSTSHIDPSLSHSTDQTKNTHIDLSPIDCSRIVNSVILRFSHLLDDKKDKSFAKASLKDLLLDIYDIVPDIARRFRRVLVLKPEDVLELLMGFESECEKVGFKARKVGALWEIFKWANKQNGVFKHMPKSCEVMASILLKVGMLKEVELLLLGMEIEGISLGSGEIFDYLIEGYVGCGQWKRAAFVFDRMRGRGFIPSLSCYCIFLNLLVKMKRTLLSFRVCMDVVGMGIKLSDREKTCIENVVRLLCRDGKIQEARTLVRKVMALGLEPSSLVVNEIARGYCEKKDFEDLLSFFVEMKHAPGVLAGNKMIYTLCSNFGVENAEIFRLELEHLGFMPDEMTFGILIGWSCSKGDLRKAFIYLSEIFSRGLKPDINTYNALIGGVFKEGMWKHARDILDEMRDQGISLDSSIFRTLLAGYCRARRFDEVKMIVSEMANRGLIELSSIEDPLSNAFGFLGLNPLDVRLKRDNSVGLFKTEFYDNLGNGLYLDTNLYEYEKKVTGILVDSMMPDFNLLVRKECAHGNFRTALMLADEMVRWNQELSLPVFSALVKGLFASQSHVKAGTALLKKAPKLADQLDEETLNLLVRAYSKKGLTYKARTIFSGMVQRDLKIKNQTYTALLLGLCRRGNLRDLRDCWDVARKDKWSLGLEDSKVLVECLCQKKMLRESLELLESMLMSCPHLKIEVCHIYIEKLCATGYASVAHVLVEELLRQDCVLDHMAFSHLLRGLCKERKFSVAFTILDMMLAKNLVPCLDVFITLIPQLCRANKFDGAVALREILGEQSTFTLSFHSALMKGFYMMGKHEKADNLFQNMLSKGLLPDADVHNMLVQGHCEAKNLRKVREILSVMIRKHLSLTISSYRHCVRLMCAQDGVLYALNLKEFMLGQSRSPSLIIYNILVFYLLSSRNNLFVSGVLNDMHEKGMLLDEVGYNFLVYGFSQCKDMSSSLNYLSTMISQGLRPSNRSLRTIISCLCDLGELERALEVSQEMELRGWNHDSIVQNAIVMGFLSHGKVQDAEQFLDQMVDKGLNPDGINYDNLIKQFCWYGRVNKAVDLLNIMLKKGSMPNSTSYDSVIHGLCACNELDQAMDFYTEMLDRDLKPCINTWDMLVHKFCQEGQTAEAERLLISMVQVGETPTREMYSSVIDRYRSENNLRKALGLMQAMQRSGYDPHFDMHWSLISNLSSCTDKENENSNQGFLSRLLSGSGFTWKKDSESKLG</sequence>
<name>A0A1Q3C0T2_CEPFO</name>
<dbReference type="Pfam" id="PF13812">
    <property type="entry name" value="PPR_3"/>
    <property type="match status" value="1"/>
</dbReference>
<evidence type="ECO:0000256" key="1">
    <source>
        <dbReference type="ARBA" id="ARBA00007626"/>
    </source>
</evidence>
<feature type="repeat" description="PPR" evidence="3">
    <location>
        <begin position="1099"/>
        <end position="1133"/>
    </location>
</feature>
<feature type="repeat" description="PPR" evidence="3">
    <location>
        <begin position="1064"/>
        <end position="1098"/>
    </location>
</feature>
<feature type="repeat" description="PPR" evidence="3">
    <location>
        <begin position="1169"/>
        <end position="1203"/>
    </location>
</feature>
<feature type="repeat" description="PPR" evidence="3">
    <location>
        <begin position="369"/>
        <end position="403"/>
    </location>
</feature>
<protein>
    <submittedName>
        <fullName evidence="5">PPR domain-containing protein/PPR_2 domain-containing protein</fullName>
    </submittedName>
</protein>
<feature type="repeat" description="PPR" evidence="3">
    <location>
        <begin position="959"/>
        <end position="993"/>
    </location>
</feature>
<evidence type="ECO:0000313" key="5">
    <source>
        <dbReference type="EMBL" id="GAV73643.1"/>
    </source>
</evidence>
<evidence type="ECO:0000313" key="6">
    <source>
        <dbReference type="Proteomes" id="UP000187406"/>
    </source>
</evidence>
<feature type="repeat" description="PPR" evidence="3">
    <location>
        <begin position="194"/>
        <end position="228"/>
    </location>
</feature>
<keyword evidence="6" id="KW-1185">Reference proteome</keyword>
<evidence type="ECO:0000256" key="3">
    <source>
        <dbReference type="PROSITE-ProRule" id="PRU00708"/>
    </source>
</evidence>
<feature type="repeat" description="PPR" evidence="3">
    <location>
        <begin position="439"/>
        <end position="473"/>
    </location>
</feature>
<dbReference type="STRING" id="3775.A0A1Q3C0T2"/>
<dbReference type="InParanoid" id="A0A1Q3C0T2"/>
<gene>
    <name evidence="5" type="ORF">CFOL_v3_17126</name>
</gene>
<feature type="repeat" description="PPR" evidence="3">
    <location>
        <begin position="750"/>
        <end position="784"/>
    </location>
</feature>
<dbReference type="NCBIfam" id="TIGR00756">
    <property type="entry name" value="PPR"/>
    <property type="match status" value="8"/>
</dbReference>
<accession>A0A1Q3C0T2</accession>
<keyword evidence="2" id="KW-0677">Repeat</keyword>
<comment type="caution">
    <text evidence="5">The sequence shown here is derived from an EMBL/GenBank/DDBJ whole genome shotgun (WGS) entry which is preliminary data.</text>
</comment>
<dbReference type="EMBL" id="BDDD01001126">
    <property type="protein sequence ID" value="GAV73643.1"/>
    <property type="molecule type" value="Genomic_DNA"/>
</dbReference>
<feature type="repeat" description="PPR" evidence="3">
    <location>
        <begin position="404"/>
        <end position="438"/>
    </location>
</feature>
<dbReference type="InterPro" id="IPR011990">
    <property type="entry name" value="TPR-like_helical_dom_sf"/>
</dbReference>
<dbReference type="Pfam" id="PF13041">
    <property type="entry name" value="PPR_2"/>
    <property type="match status" value="2"/>
</dbReference>
<feature type="repeat" description="PPR" evidence="3">
    <location>
        <begin position="1134"/>
        <end position="1168"/>
    </location>
</feature>
<dbReference type="Gene3D" id="1.25.40.10">
    <property type="entry name" value="Tetratricopeptide repeat domain"/>
    <property type="match status" value="9"/>
</dbReference>
<feature type="repeat" description="PPR" evidence="3">
    <location>
        <begin position="610"/>
        <end position="644"/>
    </location>
</feature>
<feature type="repeat" description="PPR" evidence="3">
    <location>
        <begin position="854"/>
        <end position="888"/>
    </location>
</feature>
<evidence type="ECO:0000259" key="4">
    <source>
        <dbReference type="Pfam" id="PF23276"/>
    </source>
</evidence>
<feature type="repeat" description="PPR" evidence="3">
    <location>
        <begin position="819"/>
        <end position="853"/>
    </location>
</feature>
<dbReference type="AlphaFoldDB" id="A0A1Q3C0T2"/>
<organism evidence="5 6">
    <name type="scientific">Cephalotus follicularis</name>
    <name type="common">Albany pitcher plant</name>
    <dbReference type="NCBI Taxonomy" id="3775"/>
    <lineage>
        <taxon>Eukaryota</taxon>
        <taxon>Viridiplantae</taxon>
        <taxon>Streptophyta</taxon>
        <taxon>Embryophyta</taxon>
        <taxon>Tracheophyta</taxon>
        <taxon>Spermatophyta</taxon>
        <taxon>Magnoliopsida</taxon>
        <taxon>eudicotyledons</taxon>
        <taxon>Gunneridae</taxon>
        <taxon>Pentapetalae</taxon>
        <taxon>rosids</taxon>
        <taxon>fabids</taxon>
        <taxon>Oxalidales</taxon>
        <taxon>Cephalotaceae</taxon>
        <taxon>Cephalotus</taxon>
    </lineage>
</organism>
<dbReference type="Pfam" id="PF23276">
    <property type="entry name" value="TPR_24"/>
    <property type="match status" value="1"/>
</dbReference>
<dbReference type="Proteomes" id="UP000187406">
    <property type="component" value="Unassembled WGS sequence"/>
</dbReference>
<reference evidence="6" key="1">
    <citation type="submission" date="2016-04" db="EMBL/GenBank/DDBJ databases">
        <title>Cephalotus genome sequencing.</title>
        <authorList>
            <person name="Fukushima K."/>
            <person name="Hasebe M."/>
            <person name="Fang X."/>
        </authorList>
    </citation>
    <scope>NUCLEOTIDE SEQUENCE [LARGE SCALE GENOMIC DNA]</scope>
    <source>
        <strain evidence="6">cv. St1</strain>
    </source>
</reference>
<dbReference type="FunCoup" id="A0A1Q3C0T2">
    <property type="interactions" value="1372"/>
</dbReference>
<dbReference type="PANTHER" id="PTHR47939:SF6">
    <property type="entry name" value="OS03G0168400 PROTEIN"/>
    <property type="match status" value="1"/>
</dbReference>
<dbReference type="OrthoDB" id="773543at2759"/>
<evidence type="ECO:0000256" key="2">
    <source>
        <dbReference type="ARBA" id="ARBA00022737"/>
    </source>
</evidence>
<feature type="domain" description="Pentatricopeptide repeat-containing protein-mitochondrial" evidence="4">
    <location>
        <begin position="946"/>
        <end position="1051"/>
    </location>
</feature>
<dbReference type="InterPro" id="IPR002885">
    <property type="entry name" value="PPR_rpt"/>
</dbReference>
<proteinExistence type="inferred from homology"/>